<accession>H5S9A1</accession>
<reference evidence="4" key="1">
    <citation type="journal article" date="2005" name="Environ. Microbiol.">
        <title>Genetic and functional properties of uncultivated thermophilic crenarchaeotes from a subsurface gold mine as revealed by analysis of genome fragments.</title>
        <authorList>
            <person name="Nunoura T."/>
            <person name="Hirayama H."/>
            <person name="Takami H."/>
            <person name="Oida H."/>
            <person name="Nishi S."/>
            <person name="Shimamura S."/>
            <person name="Suzuki Y."/>
            <person name="Inagaki F."/>
            <person name="Takai K."/>
            <person name="Nealson K.H."/>
            <person name="Horikoshi K."/>
        </authorList>
    </citation>
    <scope>NUCLEOTIDE SEQUENCE</scope>
</reference>
<sequence>MALLSLWFFLSACELAAPTRTVDVKLEVDGVVRSLQAPVGSTVRDVLQLAGVTPQPLDRSEPPFYQVVGAGEVIRLKRVREEFKTEQVSLPFEQQVVRSESLPSGETRLIQEGKNGQQEITYRILYEDGVEVSRSVVKSVTLVEAQPQILLVGAQSSFPPVAIPGTLVYLSAGNAWVMQGSTGVRRPLVTTGDLDGRIFVLSPNGSYLLFSRKSTRPASEEINTLWVVSTDPQKATPFPLRASNVVHFADWLNNTTVLYSTVEPRQAAPGWQANNDLYRVTIYTNRAGASKRVLDASSGGVYGWWGSSYAVSPLGQVAYARPGEIGLVDIDKGRLTPLLEILPYQTYSDWAWTPPIGWGADGKTLFVVYHVPFGAPVPDEASPLFDLRALGLTNGANVNLVESSGMFANPVASPLRTQGREKGYQLAYLQAIFPLQSQESRYRLYVMDRDGSDRRLLFPPLDQPGLEPQVVVWSPQPLPGQSGYAIAVIYAGNLWLVESETGKAYQVTGDGLITRIDWR</sequence>
<evidence type="ECO:0000259" key="3">
    <source>
        <dbReference type="PROSITE" id="PS51109"/>
    </source>
</evidence>
<feature type="domain" description="G5" evidence="3">
    <location>
        <begin position="76"/>
        <end position="156"/>
    </location>
</feature>
<dbReference type="Gene3D" id="2.20.230.10">
    <property type="entry name" value="Resuscitation-promoting factor rpfb"/>
    <property type="match status" value="1"/>
</dbReference>
<dbReference type="SUPFAM" id="SSF82171">
    <property type="entry name" value="DPP6 N-terminal domain-like"/>
    <property type="match status" value="1"/>
</dbReference>
<organism evidence="4">
    <name type="scientific">uncultured Chloroflexota bacterium</name>
    <dbReference type="NCBI Taxonomy" id="166587"/>
    <lineage>
        <taxon>Bacteria</taxon>
        <taxon>Bacillati</taxon>
        <taxon>Chloroflexota</taxon>
        <taxon>environmental samples</taxon>
    </lineage>
</organism>
<keyword evidence="1 2" id="KW-0732">Signal</keyword>
<dbReference type="Pfam" id="PF07501">
    <property type="entry name" value="G5"/>
    <property type="match status" value="1"/>
</dbReference>
<evidence type="ECO:0000256" key="2">
    <source>
        <dbReference type="SAM" id="SignalP"/>
    </source>
</evidence>
<name>H5S9A1_9CHLR</name>
<evidence type="ECO:0000256" key="1">
    <source>
        <dbReference type="ARBA" id="ARBA00022729"/>
    </source>
</evidence>
<protein>
    <recommendedName>
        <fullName evidence="3">G5 domain-containing protein</fullName>
    </recommendedName>
</protein>
<evidence type="ECO:0000313" key="4">
    <source>
        <dbReference type="EMBL" id="BAL52737.1"/>
    </source>
</evidence>
<dbReference type="EMBL" id="AP011638">
    <property type="protein sequence ID" value="BAL52737.1"/>
    <property type="molecule type" value="Genomic_DNA"/>
</dbReference>
<feature type="signal peptide" evidence="2">
    <location>
        <begin position="1"/>
        <end position="16"/>
    </location>
</feature>
<dbReference type="InterPro" id="IPR011098">
    <property type="entry name" value="G5_dom"/>
</dbReference>
<reference evidence="4" key="2">
    <citation type="journal article" date="2012" name="PLoS ONE">
        <title>A Deeply Branching Thermophilic Bacterium with an Ancient Acetyl-CoA Pathway Dominates a Subsurface Ecosystem.</title>
        <authorList>
            <person name="Takami H."/>
            <person name="Noguchi H."/>
            <person name="Takaki Y."/>
            <person name="Uchiyama I."/>
            <person name="Toyoda A."/>
            <person name="Nishi S."/>
            <person name="Chee G.-J."/>
            <person name="Arai W."/>
            <person name="Nunoura T."/>
            <person name="Itoh T."/>
            <person name="Hattori M."/>
            <person name="Takai K."/>
        </authorList>
    </citation>
    <scope>NUCLEOTIDE SEQUENCE</scope>
</reference>
<dbReference type="PROSITE" id="PS51109">
    <property type="entry name" value="G5"/>
    <property type="match status" value="1"/>
</dbReference>
<gene>
    <name evidence="4" type="ORF">HGMM_F03B08C15</name>
</gene>
<feature type="chain" id="PRO_5003597250" description="G5 domain-containing protein" evidence="2">
    <location>
        <begin position="17"/>
        <end position="519"/>
    </location>
</feature>
<proteinExistence type="predicted"/>
<dbReference type="SMART" id="SM01208">
    <property type="entry name" value="G5"/>
    <property type="match status" value="1"/>
</dbReference>
<dbReference type="AlphaFoldDB" id="H5S9A1"/>